<comment type="catalytic activity">
    <reaction evidence="10">
        <text>L-aspartate + O2 = iminosuccinate + H2O2</text>
        <dbReference type="Rhea" id="RHEA:25876"/>
        <dbReference type="ChEBI" id="CHEBI:15379"/>
        <dbReference type="ChEBI" id="CHEBI:16240"/>
        <dbReference type="ChEBI" id="CHEBI:29991"/>
        <dbReference type="ChEBI" id="CHEBI:77875"/>
        <dbReference type="EC" id="1.4.3.16"/>
    </reaction>
    <physiologicalReaction direction="left-to-right" evidence="10">
        <dbReference type="Rhea" id="RHEA:25877"/>
    </physiologicalReaction>
</comment>
<feature type="domain" description="FAD-dependent oxidoreductase 2 FAD-binding" evidence="14">
    <location>
        <begin position="9"/>
        <end position="391"/>
    </location>
</feature>
<comment type="caution">
    <text evidence="16">The sequence shown here is derived from an EMBL/GenBank/DDBJ whole genome shotgun (WGS) entry which is preliminary data.</text>
</comment>
<evidence type="ECO:0000256" key="11">
    <source>
        <dbReference type="NCBIfam" id="TIGR00551"/>
    </source>
</evidence>
<dbReference type="PRINTS" id="PR00368">
    <property type="entry name" value="FADPNR"/>
</dbReference>
<dbReference type="Gene3D" id="1.20.58.100">
    <property type="entry name" value="Fumarate reductase/succinate dehydrogenase flavoprotein-like, C-terminal domain"/>
    <property type="match status" value="1"/>
</dbReference>
<reference evidence="16 17" key="1">
    <citation type="submission" date="2012-11" db="EMBL/GenBank/DDBJ databases">
        <title>Genome assembly of Thiorhodococcus sp. AK35.</title>
        <authorList>
            <person name="Nupur N."/>
            <person name="Khatri I."/>
            <person name="Subramanian S."/>
            <person name="Pinnaka A."/>
        </authorList>
    </citation>
    <scope>NUCLEOTIDE SEQUENCE [LARGE SCALE GENOMIC DNA]</scope>
    <source>
        <strain evidence="16 17">AK35</strain>
    </source>
</reference>
<keyword evidence="17" id="KW-1185">Reference proteome</keyword>
<comment type="function">
    <text evidence="13">Catalyzes the oxidation of L-aspartate to iminoaspartate.</text>
</comment>
<dbReference type="UniPathway" id="UPA00253">
    <property type="reaction ID" value="UER00326"/>
</dbReference>
<comment type="cofactor">
    <cofactor evidence="1 13">
        <name>FAD</name>
        <dbReference type="ChEBI" id="CHEBI:57692"/>
    </cofactor>
</comment>
<evidence type="ECO:0000256" key="12">
    <source>
        <dbReference type="PIRSR" id="PIRSR000171-1"/>
    </source>
</evidence>
<evidence type="ECO:0000256" key="7">
    <source>
        <dbReference type="ARBA" id="ARBA00022642"/>
    </source>
</evidence>
<evidence type="ECO:0000256" key="3">
    <source>
        <dbReference type="ARBA" id="ARBA00008562"/>
    </source>
</evidence>
<dbReference type="AlphaFoldDB" id="W9VCK3"/>
<name>W9VCK3_9GAMM</name>
<dbReference type="Gene3D" id="3.50.50.60">
    <property type="entry name" value="FAD/NAD(P)-binding domain"/>
    <property type="match status" value="1"/>
</dbReference>
<dbReference type="Proteomes" id="UP000019460">
    <property type="component" value="Unassembled WGS sequence"/>
</dbReference>
<dbReference type="PANTHER" id="PTHR42716">
    <property type="entry name" value="L-ASPARTATE OXIDASE"/>
    <property type="match status" value="1"/>
</dbReference>
<dbReference type="Gene3D" id="3.90.700.10">
    <property type="entry name" value="Succinate dehydrogenase/fumarate reductase flavoprotein, catalytic domain"/>
    <property type="match status" value="1"/>
</dbReference>
<dbReference type="SUPFAM" id="SSF56425">
    <property type="entry name" value="Succinate dehydrogenase/fumarate reductase flavoprotein, catalytic domain"/>
    <property type="match status" value="1"/>
</dbReference>
<dbReference type="Pfam" id="PF00890">
    <property type="entry name" value="FAD_binding_2"/>
    <property type="match status" value="1"/>
</dbReference>
<accession>W9VCK3</accession>
<organism evidence="16 17">
    <name type="scientific">Imhoffiella purpurea</name>
    <dbReference type="NCBI Taxonomy" id="1249627"/>
    <lineage>
        <taxon>Bacteria</taxon>
        <taxon>Pseudomonadati</taxon>
        <taxon>Pseudomonadota</taxon>
        <taxon>Gammaproteobacteria</taxon>
        <taxon>Chromatiales</taxon>
        <taxon>Chromatiaceae</taxon>
        <taxon>Imhoffiella</taxon>
    </lineage>
</organism>
<evidence type="ECO:0000256" key="1">
    <source>
        <dbReference type="ARBA" id="ARBA00001974"/>
    </source>
</evidence>
<dbReference type="GO" id="GO:0005737">
    <property type="term" value="C:cytoplasm"/>
    <property type="evidence" value="ECO:0007669"/>
    <property type="project" value="UniProtKB-SubCell"/>
</dbReference>
<dbReference type="InterPro" id="IPR037099">
    <property type="entry name" value="Fum_R/Succ_DH_flav-like_C_sf"/>
</dbReference>
<keyword evidence="7 13" id="KW-0662">Pyridine nucleotide biosynthesis</keyword>
<evidence type="ECO:0000259" key="14">
    <source>
        <dbReference type="Pfam" id="PF00890"/>
    </source>
</evidence>
<dbReference type="OrthoDB" id="9806724at2"/>
<evidence type="ECO:0000259" key="15">
    <source>
        <dbReference type="Pfam" id="PF02910"/>
    </source>
</evidence>
<comment type="subcellular location">
    <subcellularLocation>
        <location evidence="13">Cytoplasm</location>
    </subcellularLocation>
</comment>
<evidence type="ECO:0000313" key="16">
    <source>
        <dbReference type="EMBL" id="EXJ14716.1"/>
    </source>
</evidence>
<comment type="pathway">
    <text evidence="2 13">Cofactor biosynthesis; NAD(+) biosynthesis; iminoaspartate from L-aspartate (oxidase route): step 1/1.</text>
</comment>
<feature type="domain" description="Fumarate reductase/succinate dehydrogenase flavoprotein-like C-terminal" evidence="15">
    <location>
        <begin position="440"/>
        <end position="522"/>
    </location>
</feature>
<evidence type="ECO:0000256" key="2">
    <source>
        <dbReference type="ARBA" id="ARBA00004950"/>
    </source>
</evidence>
<dbReference type="GO" id="GO:0034628">
    <property type="term" value="P:'de novo' NAD+ biosynthetic process from L-aspartate"/>
    <property type="evidence" value="ECO:0007669"/>
    <property type="project" value="TreeGrafter"/>
</dbReference>
<keyword evidence="8 13" id="KW-0274">FAD</keyword>
<dbReference type="RefSeq" id="WP_043754498.1">
    <property type="nucleotide sequence ID" value="NZ_AONC01000037.1"/>
</dbReference>
<keyword evidence="9 13" id="KW-0560">Oxidoreductase</keyword>
<evidence type="ECO:0000256" key="5">
    <source>
        <dbReference type="ARBA" id="ARBA00021901"/>
    </source>
</evidence>
<dbReference type="EC" id="1.4.3.16" evidence="4 11"/>
<gene>
    <name evidence="16" type="ORF">D779_2245</name>
</gene>
<evidence type="ECO:0000256" key="4">
    <source>
        <dbReference type="ARBA" id="ARBA00012173"/>
    </source>
</evidence>
<protein>
    <recommendedName>
        <fullName evidence="5 11">L-aspartate oxidase</fullName>
        <ecNumber evidence="4 11">1.4.3.16</ecNumber>
    </recommendedName>
</protein>
<evidence type="ECO:0000313" key="17">
    <source>
        <dbReference type="Proteomes" id="UP000019460"/>
    </source>
</evidence>
<dbReference type="InterPro" id="IPR003953">
    <property type="entry name" value="FAD-dep_OxRdtase_2_FAD-bd"/>
</dbReference>
<comment type="similarity">
    <text evidence="3 13">Belongs to the FAD-dependent oxidoreductase 2 family. NadB subfamily.</text>
</comment>
<dbReference type="InterPro" id="IPR005288">
    <property type="entry name" value="NadB"/>
</dbReference>
<dbReference type="FunFam" id="3.90.700.10:FF:000002">
    <property type="entry name" value="L-aspartate oxidase"/>
    <property type="match status" value="1"/>
</dbReference>
<dbReference type="NCBIfam" id="NF006567">
    <property type="entry name" value="PRK09077.1"/>
    <property type="match status" value="1"/>
</dbReference>
<evidence type="ECO:0000256" key="9">
    <source>
        <dbReference type="ARBA" id="ARBA00023002"/>
    </source>
</evidence>
<dbReference type="Pfam" id="PF02910">
    <property type="entry name" value="Succ_DH_flav_C"/>
    <property type="match status" value="1"/>
</dbReference>
<dbReference type="PIRSF" id="PIRSF000171">
    <property type="entry name" value="SDHA_APRA_LASPO"/>
    <property type="match status" value="1"/>
</dbReference>
<dbReference type="EMBL" id="AONC01000037">
    <property type="protein sequence ID" value="EXJ14716.1"/>
    <property type="molecule type" value="Genomic_DNA"/>
</dbReference>
<dbReference type="FunFam" id="1.20.58.100:FF:000002">
    <property type="entry name" value="L-aspartate oxidase"/>
    <property type="match status" value="1"/>
</dbReference>
<dbReference type="InterPro" id="IPR015939">
    <property type="entry name" value="Fum_Rdtase/Succ_DH_flav-like_C"/>
</dbReference>
<evidence type="ECO:0000256" key="6">
    <source>
        <dbReference type="ARBA" id="ARBA00022630"/>
    </source>
</evidence>
<dbReference type="GO" id="GO:0008734">
    <property type="term" value="F:L-aspartate oxidase activity"/>
    <property type="evidence" value="ECO:0007669"/>
    <property type="project" value="UniProtKB-UniRule"/>
</dbReference>
<dbReference type="NCBIfam" id="TIGR00551">
    <property type="entry name" value="nadB"/>
    <property type="match status" value="1"/>
</dbReference>
<dbReference type="STRING" id="1249627.D779_2245"/>
<dbReference type="InterPro" id="IPR036188">
    <property type="entry name" value="FAD/NAD-bd_sf"/>
</dbReference>
<keyword evidence="6 13" id="KW-0285">Flavoprotein</keyword>
<dbReference type="SUPFAM" id="SSF46977">
    <property type="entry name" value="Succinate dehydrogenase/fumarate reductase flavoprotein C-terminal domain"/>
    <property type="match status" value="1"/>
</dbReference>
<dbReference type="PATRIC" id="fig|1249627.3.peg.2563"/>
<dbReference type="PANTHER" id="PTHR42716:SF2">
    <property type="entry name" value="L-ASPARTATE OXIDASE, CHLOROPLASTIC"/>
    <property type="match status" value="1"/>
</dbReference>
<evidence type="ECO:0000256" key="13">
    <source>
        <dbReference type="RuleBase" id="RU362049"/>
    </source>
</evidence>
<evidence type="ECO:0000256" key="10">
    <source>
        <dbReference type="ARBA" id="ARBA00048305"/>
    </source>
</evidence>
<evidence type="ECO:0000256" key="8">
    <source>
        <dbReference type="ARBA" id="ARBA00022827"/>
    </source>
</evidence>
<dbReference type="eggNOG" id="COG0029">
    <property type="taxonomic scope" value="Bacteria"/>
</dbReference>
<feature type="active site" description="Proton acceptor" evidence="12">
    <location>
        <position position="289"/>
    </location>
</feature>
<proteinExistence type="inferred from homology"/>
<sequence length="542" mass="60881">MSPNYYRHDVLILGSGAAGLSLALRLRDDISVAVVSKRELTEGSTRYAQGGISAVLDERDSIESHVQDTLKAGAGLCDPEVVRRVVERGPDNIRWLLDQGVEFTRDAEYVSAGGYHLTREGGHSHRRVVHAADATGQAVATTLEDCVRSKANVTLYEQHIAVDLITSRHIQGHDQHRCLGAYILDRGTGQVETFLTRFVVLATGGANKVYLYTSNPDVSTGDGIAMAWRAGCRVANMEFMQFHPTCLYHPEARNFLISEALRGEGAKLLLPDGERFMPRFDPRAELAPRDIVARAIDHEMKRLGSECLYLDISHRPADFVVEHFPTIHARCLEFGIDITRDPIPIVPAAHYTCGGVMVDHRARTDLAGLYASGETAYTGLHGANRMASNSLLECLVYSESAAQDIEQLMSGHEAPSEVPHWDESRVTEPDEEVVVTHNWDELRRFMWDYVGIVRTNKRLRRAKRRTDLLAQEIIEYYSNFRVGNDLIELRNLQEVSNLIIQSALRRRESRGLHYTLDFPLKDRTQRGPTILIPDSYQPRESE</sequence>
<dbReference type="InterPro" id="IPR027477">
    <property type="entry name" value="Succ_DH/fumarate_Rdtase_cat_sf"/>
</dbReference>
<dbReference type="SUPFAM" id="SSF51905">
    <property type="entry name" value="FAD/NAD(P)-binding domain"/>
    <property type="match status" value="1"/>
</dbReference>